<evidence type="ECO:0000313" key="3">
    <source>
        <dbReference type="Proteomes" id="UP000431092"/>
    </source>
</evidence>
<comment type="caution">
    <text evidence="2">The sequence shown here is derived from an EMBL/GenBank/DDBJ whole genome shotgun (WGS) entry which is preliminary data.</text>
</comment>
<name>A0A6I3IT08_9MICO</name>
<proteinExistence type="predicted"/>
<keyword evidence="1" id="KW-0812">Transmembrane</keyword>
<dbReference type="Proteomes" id="UP000431092">
    <property type="component" value="Unassembled WGS sequence"/>
</dbReference>
<dbReference type="RefSeq" id="WP_154593129.1">
    <property type="nucleotide sequence ID" value="NZ_WLVL01000027.1"/>
</dbReference>
<dbReference type="EMBL" id="WLVL01000027">
    <property type="protein sequence ID" value="MTB71819.1"/>
    <property type="molecule type" value="Genomic_DNA"/>
</dbReference>
<gene>
    <name evidence="2" type="ORF">GGG17_07530</name>
</gene>
<organism evidence="2 3">
    <name type="scientific">Arsenicicoccus cauae</name>
    <dbReference type="NCBI Taxonomy" id="2663847"/>
    <lineage>
        <taxon>Bacteria</taxon>
        <taxon>Bacillati</taxon>
        <taxon>Actinomycetota</taxon>
        <taxon>Actinomycetes</taxon>
        <taxon>Micrococcales</taxon>
        <taxon>Intrasporangiaceae</taxon>
        <taxon>Arsenicicoccus</taxon>
    </lineage>
</organism>
<dbReference type="AlphaFoldDB" id="A0A6I3IT08"/>
<protein>
    <submittedName>
        <fullName evidence="2">Uncharacterized protein</fullName>
    </submittedName>
</protein>
<feature type="transmembrane region" description="Helical" evidence="1">
    <location>
        <begin position="12"/>
        <end position="29"/>
    </location>
</feature>
<reference evidence="2 3" key="1">
    <citation type="submission" date="2019-11" db="EMBL/GenBank/DDBJ databases">
        <title>Whole genome sequencing identifies a novel species of the genus Arsenicicoccus isolated from human blood.</title>
        <authorList>
            <person name="Jeong J.H."/>
            <person name="Kweon O.J."/>
            <person name="Kim H.R."/>
            <person name="Kim T.-H."/>
            <person name="Ha S.-M."/>
            <person name="Lee M.-K."/>
        </authorList>
    </citation>
    <scope>NUCLEOTIDE SEQUENCE [LARGE SCALE GENOMIC DNA]</scope>
    <source>
        <strain evidence="2 3">MKL-02</strain>
    </source>
</reference>
<evidence type="ECO:0000256" key="1">
    <source>
        <dbReference type="SAM" id="Phobius"/>
    </source>
</evidence>
<sequence>MELYYSVAGRLKTAAAAIAIMFLAALLTPKENGNAVLLTAVGGLMGVTALADLFGDRNRKRARLDAWWK</sequence>
<keyword evidence="3" id="KW-1185">Reference proteome</keyword>
<evidence type="ECO:0000313" key="2">
    <source>
        <dbReference type="EMBL" id="MTB71819.1"/>
    </source>
</evidence>
<accession>A0A6I3IT08</accession>
<feature type="transmembrane region" description="Helical" evidence="1">
    <location>
        <begin position="35"/>
        <end position="54"/>
    </location>
</feature>
<keyword evidence="1" id="KW-0472">Membrane</keyword>
<keyword evidence="1" id="KW-1133">Transmembrane helix</keyword>